<dbReference type="InterPro" id="IPR032675">
    <property type="entry name" value="LRR_dom_sf"/>
</dbReference>
<keyword evidence="4" id="KW-1185">Reference proteome</keyword>
<feature type="chain" id="PRO_5040483321" description="F-box domain-containing protein" evidence="1">
    <location>
        <begin position="17"/>
        <end position="425"/>
    </location>
</feature>
<dbReference type="Gene3D" id="3.80.10.10">
    <property type="entry name" value="Ribonuclease Inhibitor"/>
    <property type="match status" value="1"/>
</dbReference>
<feature type="signal peptide" evidence="1">
    <location>
        <begin position="1"/>
        <end position="16"/>
    </location>
</feature>
<accession>A0A9P3GHX9</accession>
<dbReference type="Pfam" id="PF12937">
    <property type="entry name" value="F-box-like"/>
    <property type="match status" value="1"/>
</dbReference>
<evidence type="ECO:0000313" key="3">
    <source>
        <dbReference type="EMBL" id="GJE95372.1"/>
    </source>
</evidence>
<dbReference type="Gene3D" id="1.20.1280.50">
    <property type="match status" value="1"/>
</dbReference>
<dbReference type="AlphaFoldDB" id="A0A9P3GHX9"/>
<protein>
    <recommendedName>
        <fullName evidence="2">F-box domain-containing protein</fullName>
    </recommendedName>
</protein>
<dbReference type="EMBL" id="BPQB01000048">
    <property type="protein sequence ID" value="GJE95372.1"/>
    <property type="molecule type" value="Genomic_DNA"/>
</dbReference>
<dbReference type="OrthoDB" id="2159328at2759"/>
<organism evidence="3 4">
    <name type="scientific">Phanerochaete sordida</name>
    <dbReference type="NCBI Taxonomy" id="48140"/>
    <lineage>
        <taxon>Eukaryota</taxon>
        <taxon>Fungi</taxon>
        <taxon>Dikarya</taxon>
        <taxon>Basidiomycota</taxon>
        <taxon>Agaricomycotina</taxon>
        <taxon>Agaricomycetes</taxon>
        <taxon>Polyporales</taxon>
        <taxon>Phanerochaetaceae</taxon>
        <taxon>Phanerochaete</taxon>
    </lineage>
</organism>
<evidence type="ECO:0000313" key="4">
    <source>
        <dbReference type="Proteomes" id="UP000703269"/>
    </source>
</evidence>
<reference evidence="3 4" key="1">
    <citation type="submission" date="2021-08" db="EMBL/GenBank/DDBJ databases">
        <title>Draft Genome Sequence of Phanerochaete sordida strain YK-624.</title>
        <authorList>
            <person name="Mori T."/>
            <person name="Dohra H."/>
            <person name="Suzuki T."/>
            <person name="Kawagishi H."/>
            <person name="Hirai H."/>
        </authorList>
    </citation>
    <scope>NUCLEOTIDE SEQUENCE [LARGE SCALE GENOMIC DNA]</scope>
    <source>
        <strain evidence="3 4">YK-624</strain>
    </source>
</reference>
<evidence type="ECO:0000256" key="1">
    <source>
        <dbReference type="SAM" id="SignalP"/>
    </source>
</evidence>
<keyword evidence="1" id="KW-0732">Signal</keyword>
<name>A0A9P3GHX9_9APHY</name>
<comment type="caution">
    <text evidence="3">The sequence shown here is derived from an EMBL/GenBank/DDBJ whole genome shotgun (WGS) entry which is preliminary data.</text>
</comment>
<feature type="domain" description="F-box" evidence="2">
    <location>
        <begin position="5"/>
        <end position="61"/>
    </location>
</feature>
<proteinExistence type="predicted"/>
<dbReference type="SUPFAM" id="SSF52047">
    <property type="entry name" value="RNI-like"/>
    <property type="match status" value="1"/>
</dbReference>
<dbReference type="InterPro" id="IPR001810">
    <property type="entry name" value="F-box_dom"/>
</dbReference>
<dbReference type="Proteomes" id="UP000703269">
    <property type="component" value="Unassembled WGS sequence"/>
</dbReference>
<sequence>MSVALLPIELLHSVFSKLVVPAPCIDNFADDLSEAKQNLSSASLVCRRWRDIAQELLFRDVLMTLQNEHAEDLPEKTWTKFAEFVRSSPHLRQRIRTLYIDHIPIQYGRNPQQSDLLQRTLILDVHALMTLLVTLGRLKALTLDSFKLVLPPEYSALDLAQLKCSVEEYTLVAPEKERHLALDDFAIFLVPFTNIRCLNLRYIRFSPGHLPPLQFLSSLPHLEKLQLRCNYNMNILIDLLRDAAVQGLLPSLKELEVGALGRDDLRALNDLFARISDRLRLLAVQLDFNQTFGADDISHIFRLAHLKHLTFVLECPPYASSQPLWAHVLATLSALDAAPSAPPLQHITFEYLEGDAMHDPDARNVHLPRLPQTGMLDALLVRLPHLRTVAFRPPLGEGFDRFGSKDGEHIRKAFQQLHEKGVLVV</sequence>
<gene>
    <name evidence="3" type="ORF">PsYK624_115560</name>
</gene>
<evidence type="ECO:0000259" key="2">
    <source>
        <dbReference type="Pfam" id="PF12937"/>
    </source>
</evidence>